<feature type="coiled-coil region" evidence="1">
    <location>
        <begin position="527"/>
        <end position="578"/>
    </location>
</feature>
<proteinExistence type="predicted"/>
<feature type="coiled-coil region" evidence="1">
    <location>
        <begin position="232"/>
        <end position="312"/>
    </location>
</feature>
<reference evidence="4 5" key="1">
    <citation type="submission" date="2016-10" db="EMBL/GenBank/DDBJ databases">
        <authorList>
            <person name="de Groot N.N."/>
        </authorList>
    </citation>
    <scope>NUCLEOTIDE SEQUENCE [LARGE SCALE GENOMIC DNA]</scope>
    <source>
        <strain evidence="4 5">CGMCC 1.6291</strain>
    </source>
</reference>
<keyword evidence="5" id="KW-1185">Reference proteome</keyword>
<name>A0A1H8UJV8_9GAMM</name>
<feature type="region of interest" description="Disordered" evidence="2">
    <location>
        <begin position="859"/>
        <end position="881"/>
    </location>
</feature>
<evidence type="ECO:0000313" key="4">
    <source>
        <dbReference type="EMBL" id="SEP03520.1"/>
    </source>
</evidence>
<gene>
    <name evidence="4" type="ORF">SAMN04488052_10738</name>
</gene>
<dbReference type="SUPFAM" id="SSF52540">
    <property type="entry name" value="P-loop containing nucleoside triphosphate hydrolases"/>
    <property type="match status" value="1"/>
</dbReference>
<dbReference type="AlphaFoldDB" id="A0A1H8UJV8"/>
<evidence type="ECO:0000256" key="1">
    <source>
        <dbReference type="SAM" id="Coils"/>
    </source>
</evidence>
<dbReference type="PANTHER" id="PTHR41259:SF1">
    <property type="entry name" value="DOUBLE-STRAND BREAK REPAIR RAD50 ATPASE, PUTATIVE-RELATED"/>
    <property type="match status" value="1"/>
</dbReference>
<dbReference type="EMBL" id="FOEG01000007">
    <property type="protein sequence ID" value="SEP03520.1"/>
    <property type="molecule type" value="Genomic_DNA"/>
</dbReference>
<dbReference type="Proteomes" id="UP000199657">
    <property type="component" value="Unassembled WGS sequence"/>
</dbReference>
<dbReference type="GO" id="GO:0006302">
    <property type="term" value="P:double-strand break repair"/>
    <property type="evidence" value="ECO:0007669"/>
    <property type="project" value="InterPro"/>
</dbReference>
<accession>A0A1H8UJV8</accession>
<protein>
    <submittedName>
        <fullName evidence="4">AAA domain-containing protein</fullName>
    </submittedName>
</protein>
<dbReference type="InterPro" id="IPR038729">
    <property type="entry name" value="Rad50/SbcC_AAA"/>
</dbReference>
<evidence type="ECO:0000256" key="2">
    <source>
        <dbReference type="SAM" id="MobiDB-lite"/>
    </source>
</evidence>
<keyword evidence="1" id="KW-0175">Coiled coil</keyword>
<feature type="coiled-coil region" evidence="1">
    <location>
        <begin position="643"/>
        <end position="696"/>
    </location>
</feature>
<dbReference type="Gene3D" id="3.40.50.300">
    <property type="entry name" value="P-loop containing nucleotide triphosphate hydrolases"/>
    <property type="match status" value="2"/>
</dbReference>
<dbReference type="PANTHER" id="PTHR41259">
    <property type="entry name" value="DOUBLE-STRAND BREAK REPAIR RAD50 ATPASE, PUTATIVE-RELATED"/>
    <property type="match status" value="1"/>
</dbReference>
<evidence type="ECO:0000259" key="3">
    <source>
        <dbReference type="Pfam" id="PF13476"/>
    </source>
</evidence>
<dbReference type="RefSeq" id="WP_091645036.1">
    <property type="nucleotide sequence ID" value="NZ_FOEG01000007.1"/>
</dbReference>
<dbReference type="InterPro" id="IPR027417">
    <property type="entry name" value="P-loop_NTPase"/>
</dbReference>
<feature type="domain" description="Rad50/SbcC-type AAA" evidence="3">
    <location>
        <begin position="18"/>
        <end position="48"/>
    </location>
</feature>
<feature type="compositionally biased region" description="Pro residues" evidence="2">
    <location>
        <begin position="863"/>
        <end position="873"/>
    </location>
</feature>
<dbReference type="STRING" id="406100.SAMN04488052_10738"/>
<organism evidence="4 5">
    <name type="scientific">Aquisalimonas asiatica</name>
    <dbReference type="NCBI Taxonomy" id="406100"/>
    <lineage>
        <taxon>Bacteria</taxon>
        <taxon>Pseudomonadati</taxon>
        <taxon>Pseudomonadota</taxon>
        <taxon>Gammaproteobacteria</taxon>
        <taxon>Chromatiales</taxon>
        <taxon>Ectothiorhodospiraceae</taxon>
        <taxon>Aquisalimonas</taxon>
    </lineage>
</organism>
<dbReference type="Pfam" id="PF13476">
    <property type="entry name" value="AAA_23"/>
    <property type="match status" value="1"/>
</dbReference>
<dbReference type="GO" id="GO:0016887">
    <property type="term" value="F:ATP hydrolysis activity"/>
    <property type="evidence" value="ECO:0007669"/>
    <property type="project" value="InterPro"/>
</dbReference>
<evidence type="ECO:0000313" key="5">
    <source>
        <dbReference type="Proteomes" id="UP000199657"/>
    </source>
</evidence>
<sequence>MKLEALHIRRLPGIDRPLHIETFGPGVNVITGPNASGKSSLLRALRMLIAPGPDDPPNLQLEATLGHAGEHWRAERFGREVVWLREGQPSEPPPLPAADTLSGYFLPVDELLRLTRSDTAIAAQLRKELAGGYDLAALRGDGGPLPIHPGRDRKAGDTLKAAEQALRDAESANRALLADRERLPELHTAIQRATEALHRRDHCRDALALIDARDATRAARADLATFPEIMPEGSAAQELERLEQRRDQERERHRQARDTMEAAMERLHRTGLGENADDAPDLPPMRRRLDEIRELTTRLEQARDQLHRDTTRVTENERLIGDEGGHPPRIDQYSVARLEEAAQTLARALGDWHQLGGDADGGAADTAPGTSTARSTWLDRLAIATSGVAVAALAYAGYGDSPAVATAAASGAAAGLAWLLWRSLRPRSGADTPDRRQRTESARRQLEEARTALRSLTADMGLALDTDTLPNHLQLLVQRLLRLDEARIARDESQARCDHLEHQLTPLREELRTSLAAWQSPPTSLATADLAHALDQLEQRVQAADEARREYAQARGEADQATAREQEANAALEQLYTRAAITVGDRDTLLARVEDLPDWKDATRALHAATVREDDALKRLQSAPDDLRALADADDRAGLTAELQRAQARSEEHDDLVREEERIHQRLRDAEHRFQLEQARAERDEARDALAERHDQRMVAEAGRFLLDAVEADHRRDHQPRAARLADRWLRRFTHDQFALELNDHGEPCARETASGEIRTLEALSVGTRMQLLLALRMAWVEEHEHGHAPLPLMLDEALATTDPVRFDAVATTLHALTRDSGRQILYLSAQPEDVERWQRATGEAPRVIDLAQLRASATRSPDPLPLPQPDALPEPDPEDPAAYAAALGVAPVDPYAEPGTLHLFHLLHDDLPTLHRLIADFRVTTIGQAESLLQGPAARHLDARACAMLERRATAARAWINAWRIGRGEPVDRPRLEQSPMGKWKHLDALVERADAVGGAPDALIASLREDRLPGFGDKRIQQVEQWLEQEGLLDHRPRLDAPGRHHAVLASLPDTGDAIADARLVVDTLESAVAPAPTSGSIRASSEVMPGW</sequence>